<evidence type="ECO:0000256" key="4">
    <source>
        <dbReference type="ARBA" id="ARBA00022475"/>
    </source>
</evidence>
<evidence type="ECO:0000256" key="5">
    <source>
        <dbReference type="ARBA" id="ARBA00022692"/>
    </source>
</evidence>
<feature type="transmembrane region" description="Helical" evidence="9">
    <location>
        <begin position="464"/>
        <end position="482"/>
    </location>
</feature>
<evidence type="ECO:0000256" key="6">
    <source>
        <dbReference type="ARBA" id="ARBA00022989"/>
    </source>
</evidence>
<dbReference type="STRING" id="1423730.FC75_GL000690"/>
<evidence type="ECO:0000256" key="8">
    <source>
        <dbReference type="PIRNR" id="PIRNR005353"/>
    </source>
</evidence>
<feature type="transmembrane region" description="Helical" evidence="9">
    <location>
        <begin position="12"/>
        <end position="33"/>
    </location>
</feature>
<comment type="subcellular location">
    <subcellularLocation>
        <location evidence="1 8">Cell membrane</location>
        <topology evidence="1 8">Multi-pass membrane protein</topology>
    </subcellularLocation>
</comment>
<evidence type="ECO:0000256" key="1">
    <source>
        <dbReference type="ARBA" id="ARBA00004651"/>
    </source>
</evidence>
<reference evidence="10 11" key="1">
    <citation type="journal article" date="2015" name="Genome Announc.">
        <title>Expanding the biotechnology potential of lactobacilli through comparative genomics of 213 strains and associated genera.</title>
        <authorList>
            <person name="Sun Z."/>
            <person name="Harris H.M."/>
            <person name="McCann A."/>
            <person name="Guo C."/>
            <person name="Argimon S."/>
            <person name="Zhang W."/>
            <person name="Yang X."/>
            <person name="Jeffery I.B."/>
            <person name="Cooney J.C."/>
            <person name="Kagawa T.F."/>
            <person name="Liu W."/>
            <person name="Song Y."/>
            <person name="Salvetti E."/>
            <person name="Wrobel A."/>
            <person name="Rasinkangas P."/>
            <person name="Parkhill J."/>
            <person name="Rea M.C."/>
            <person name="O'Sullivan O."/>
            <person name="Ritari J."/>
            <person name="Douillard F.P."/>
            <person name="Paul Ross R."/>
            <person name="Yang R."/>
            <person name="Briner A.E."/>
            <person name="Felis G.E."/>
            <person name="de Vos W.M."/>
            <person name="Barrangou R."/>
            <person name="Klaenhammer T.R."/>
            <person name="Caufield P.W."/>
            <person name="Cui Y."/>
            <person name="Zhang H."/>
            <person name="O'Toole P.W."/>
        </authorList>
    </citation>
    <scope>NUCLEOTIDE SEQUENCE [LARGE SCALE GENOMIC DNA]</scope>
    <source>
        <strain evidence="10 11">DSM 22697</strain>
    </source>
</reference>
<sequence>MENFFKLKQNNTRVSTEIMAGLTTFFAMSYILFVNPQVLSQTGMPYQAVFLATIIASAVGTLVMGLFANVPYALAPGMGLNAFFTYTVVFALGYKWQQALALVFICGLINITITVTKVRKMIIMAIPEVMQHAIGGGIGVFVAYIGLKNAGFLQFTSDSSNILSVNNAAYSATKAVKGVTGVVTGGGIVPALVNFTSPGALLALFGLILMTILVVKKVPGAVLIGIIVTTLVGIPMGVTDLSVSSANSLGSSFAALGTTFGAAFSHQGMGSLFTNGKQILMTIMTIFAFSFSDTFDTLGTFIGTGRRSGIFSDKDIDEMEHGSGFSSKMDKALFADSIATSIGAVFGTSNTTTYVESAAGIGAGGRTGLTAVTTALCFLLSAVFAPLISVVPTQAVAPALILVGVMMVSSFKEINWSDLSEAVPAFMASIVMGLIYNISYGIAAGFIFYCLIKLIEGKAKEIHPILAIVTIGFILNFVVLAVL</sequence>
<feature type="transmembrane region" description="Helical" evidence="9">
    <location>
        <begin position="195"/>
        <end position="214"/>
    </location>
</feature>
<evidence type="ECO:0000256" key="3">
    <source>
        <dbReference type="ARBA" id="ARBA00022448"/>
    </source>
</evidence>
<dbReference type="GO" id="GO:0005345">
    <property type="term" value="F:purine nucleobase transmembrane transporter activity"/>
    <property type="evidence" value="ECO:0007669"/>
    <property type="project" value="TreeGrafter"/>
</dbReference>
<dbReference type="InterPro" id="IPR026033">
    <property type="entry name" value="Azg-like_bact_archaea"/>
</dbReference>
<dbReference type="PATRIC" id="fig|1423730.4.peg.722"/>
<dbReference type="AlphaFoldDB" id="A0A0R2FAF4"/>
<feature type="transmembrane region" description="Helical" evidence="9">
    <location>
        <begin position="221"/>
        <end position="238"/>
    </location>
</feature>
<feature type="transmembrane region" description="Helical" evidence="9">
    <location>
        <begin position="74"/>
        <end position="93"/>
    </location>
</feature>
<dbReference type="PANTHER" id="PTHR43337">
    <property type="entry name" value="XANTHINE/URACIL PERMEASE C887.17-RELATED"/>
    <property type="match status" value="1"/>
</dbReference>
<dbReference type="RefSeq" id="WP_056989016.1">
    <property type="nucleotide sequence ID" value="NZ_AYZJ01000014.1"/>
</dbReference>
<protein>
    <submittedName>
        <fullName evidence="10">Xanthine uracil permease family protein</fullName>
    </submittedName>
</protein>
<accession>A0A0R2FAF4</accession>
<dbReference type="Pfam" id="PF00860">
    <property type="entry name" value="Xan_ur_permease"/>
    <property type="match status" value="2"/>
</dbReference>
<feature type="transmembrane region" description="Helical" evidence="9">
    <location>
        <begin position="99"/>
        <end position="117"/>
    </location>
</feature>
<dbReference type="EMBL" id="AYZJ01000014">
    <property type="protein sequence ID" value="KRN25328.1"/>
    <property type="molecule type" value="Genomic_DNA"/>
</dbReference>
<comment type="caution">
    <text evidence="10">The sequence shown here is derived from an EMBL/GenBank/DDBJ whole genome shotgun (WGS) entry which is preliminary data.</text>
</comment>
<keyword evidence="4 8" id="KW-1003">Cell membrane</keyword>
<keyword evidence="7 8" id="KW-0472">Membrane</keyword>
<feature type="transmembrane region" description="Helical" evidence="9">
    <location>
        <begin position="129"/>
        <end position="147"/>
    </location>
</feature>
<proteinExistence type="inferred from homology"/>
<evidence type="ECO:0000256" key="9">
    <source>
        <dbReference type="SAM" id="Phobius"/>
    </source>
</evidence>
<comment type="similarity">
    <text evidence="2 8">Belongs to the nucleobase:cation symporter-2 (NCS2) (TC 2.A.40) family. Azg-like subfamily.</text>
</comment>
<organism evidence="10 11">
    <name type="scientific">Lacticaseibacillus camelliae DSM 22697 = JCM 13995</name>
    <dbReference type="NCBI Taxonomy" id="1423730"/>
    <lineage>
        <taxon>Bacteria</taxon>
        <taxon>Bacillati</taxon>
        <taxon>Bacillota</taxon>
        <taxon>Bacilli</taxon>
        <taxon>Lactobacillales</taxon>
        <taxon>Lactobacillaceae</taxon>
        <taxon>Lacticaseibacillus</taxon>
    </lineage>
</organism>
<feature type="transmembrane region" description="Helical" evidence="9">
    <location>
        <begin position="425"/>
        <end position="452"/>
    </location>
</feature>
<evidence type="ECO:0000256" key="2">
    <source>
        <dbReference type="ARBA" id="ARBA00005697"/>
    </source>
</evidence>
<evidence type="ECO:0000256" key="7">
    <source>
        <dbReference type="ARBA" id="ARBA00023136"/>
    </source>
</evidence>
<dbReference type="InterPro" id="IPR006043">
    <property type="entry name" value="NCS2"/>
</dbReference>
<evidence type="ECO:0000313" key="10">
    <source>
        <dbReference type="EMBL" id="KRN25328.1"/>
    </source>
</evidence>
<keyword evidence="6 8" id="KW-1133">Transmembrane helix</keyword>
<feature type="transmembrane region" description="Helical" evidence="9">
    <location>
        <begin position="376"/>
        <end position="405"/>
    </location>
</feature>
<dbReference type="PANTHER" id="PTHR43337:SF1">
    <property type="entry name" value="XANTHINE_URACIL PERMEASE C887.17-RELATED"/>
    <property type="match status" value="1"/>
</dbReference>
<evidence type="ECO:0000313" key="11">
    <source>
        <dbReference type="Proteomes" id="UP000050865"/>
    </source>
</evidence>
<gene>
    <name evidence="10" type="ORF">FC75_GL000690</name>
</gene>
<dbReference type="Proteomes" id="UP000050865">
    <property type="component" value="Unassembled WGS sequence"/>
</dbReference>
<dbReference type="GO" id="GO:0005886">
    <property type="term" value="C:plasma membrane"/>
    <property type="evidence" value="ECO:0007669"/>
    <property type="project" value="UniProtKB-SubCell"/>
</dbReference>
<keyword evidence="3 8" id="KW-0813">Transport</keyword>
<dbReference type="PIRSF" id="PIRSF005353">
    <property type="entry name" value="PbuG"/>
    <property type="match status" value="1"/>
</dbReference>
<keyword evidence="5 8" id="KW-0812">Transmembrane</keyword>
<dbReference type="InterPro" id="IPR045018">
    <property type="entry name" value="Azg-like"/>
</dbReference>
<feature type="transmembrane region" description="Helical" evidence="9">
    <location>
        <begin position="45"/>
        <end position="67"/>
    </location>
</feature>
<keyword evidence="11" id="KW-1185">Reference proteome</keyword>
<name>A0A0R2FAF4_9LACO</name>